<dbReference type="Pfam" id="PF08669">
    <property type="entry name" value="GCV_T_C"/>
    <property type="match status" value="1"/>
</dbReference>
<dbReference type="PANTHER" id="PTHR43757:SF2">
    <property type="entry name" value="AMINOMETHYLTRANSFERASE, MITOCHONDRIAL"/>
    <property type="match status" value="1"/>
</dbReference>
<comment type="caution">
    <text evidence="10">The sequence shown here is derived from an EMBL/GenBank/DDBJ whole genome shotgun (WGS) entry which is preliminary data.</text>
</comment>
<evidence type="ECO:0000256" key="4">
    <source>
        <dbReference type="ARBA" id="ARBA00022679"/>
    </source>
</evidence>
<dbReference type="InterPro" id="IPR013977">
    <property type="entry name" value="GcvT_C"/>
</dbReference>
<comment type="similarity">
    <text evidence="1 7">Belongs to the GcvT family.</text>
</comment>
<reference evidence="10 11" key="1">
    <citation type="submission" date="2023-08" db="EMBL/GenBank/DDBJ databases">
        <title>Arthrobacter horti sp. nov., isolated from forest soil.</title>
        <authorList>
            <person name="Park M."/>
        </authorList>
    </citation>
    <scope>NUCLEOTIDE SEQUENCE [LARGE SCALE GENOMIC DNA]</scope>
    <source>
        <strain evidence="10 11">YJM1</strain>
    </source>
</reference>
<dbReference type="SUPFAM" id="SSF103025">
    <property type="entry name" value="Folate-binding domain"/>
    <property type="match status" value="1"/>
</dbReference>
<evidence type="ECO:0000256" key="3">
    <source>
        <dbReference type="ARBA" id="ARBA00022576"/>
    </source>
</evidence>
<dbReference type="InterPro" id="IPR006223">
    <property type="entry name" value="GcvT"/>
</dbReference>
<sequence>MTEKYTALYAEHEKLGASFTDFGGWQMPLKYGSELAEHHAVRKTAGLFDLSHMGEVWVEGPGAGAFLDYALVGKLSAVVEGKAKYSLICAEDGGIIDDLIVYRRGEEKFLVVPNAGNAVVVAGELAARAEGFDVTVTDASAETSLIAVQGPNAQTILLTLVPEDEHAAVTELKYYASVEVTINGDKLLLARTGYTGEDGFEIFVDNASAAALWQALMAAGEGHELVPAGLACRDSLRLEAGMPLYGNELSREGTPFAAGLGPVVALKSKDGDFVGRASLEAAKESGDGATAGRRLVGLKGLGRRAGRSHYTVMKDGVVVGEVTSGQPSPTLGFPVALAYVDVAYTEPGTALDIDLRGKAEPFEVVALPFYKRER</sequence>
<evidence type="ECO:0000259" key="8">
    <source>
        <dbReference type="Pfam" id="PF01571"/>
    </source>
</evidence>
<dbReference type="GO" id="GO:0004047">
    <property type="term" value="F:aminomethyltransferase activity"/>
    <property type="evidence" value="ECO:0007669"/>
    <property type="project" value="UniProtKB-EC"/>
</dbReference>
<name>A0ABT9IQC4_9MICC</name>
<gene>
    <name evidence="7 10" type="primary">gcvT</name>
    <name evidence="10" type="ORF">Q9R02_11450</name>
</gene>
<comment type="subunit">
    <text evidence="7">The glycine cleavage system is composed of four proteins: P, T, L and H.</text>
</comment>
<comment type="function">
    <text evidence="7">The glycine cleavage system catalyzes the degradation of glycine.</text>
</comment>
<dbReference type="PIRSF" id="PIRSF006487">
    <property type="entry name" value="GcvT"/>
    <property type="match status" value="1"/>
</dbReference>
<comment type="catalytic activity">
    <reaction evidence="6 7">
        <text>N(6)-[(R)-S(8)-aminomethyldihydrolipoyl]-L-lysyl-[protein] + (6S)-5,6,7,8-tetrahydrofolate = N(6)-[(R)-dihydrolipoyl]-L-lysyl-[protein] + (6R)-5,10-methylene-5,6,7,8-tetrahydrofolate + NH4(+)</text>
        <dbReference type="Rhea" id="RHEA:16945"/>
        <dbReference type="Rhea" id="RHEA-COMP:10475"/>
        <dbReference type="Rhea" id="RHEA-COMP:10492"/>
        <dbReference type="ChEBI" id="CHEBI:15636"/>
        <dbReference type="ChEBI" id="CHEBI:28938"/>
        <dbReference type="ChEBI" id="CHEBI:57453"/>
        <dbReference type="ChEBI" id="CHEBI:83100"/>
        <dbReference type="ChEBI" id="CHEBI:83143"/>
        <dbReference type="EC" id="2.1.2.10"/>
    </reaction>
</comment>
<feature type="domain" description="GCVT N-terminal" evidence="8">
    <location>
        <begin position="8"/>
        <end position="267"/>
    </location>
</feature>
<evidence type="ECO:0000256" key="6">
    <source>
        <dbReference type="ARBA" id="ARBA00047665"/>
    </source>
</evidence>
<dbReference type="InterPro" id="IPR027266">
    <property type="entry name" value="TrmE/GcvT-like"/>
</dbReference>
<dbReference type="Gene3D" id="3.30.1360.120">
    <property type="entry name" value="Probable tRNA modification gtpase trme, domain 1"/>
    <property type="match status" value="1"/>
</dbReference>
<proteinExistence type="inferred from homology"/>
<dbReference type="InterPro" id="IPR028896">
    <property type="entry name" value="GcvT/YgfZ/DmdA"/>
</dbReference>
<keyword evidence="3 7" id="KW-0032">Aminotransferase</keyword>
<evidence type="ECO:0000256" key="2">
    <source>
        <dbReference type="ARBA" id="ARBA00012616"/>
    </source>
</evidence>
<organism evidence="10 11">
    <name type="scientific">Arthrobacter horti</name>
    <dbReference type="NCBI Taxonomy" id="3068273"/>
    <lineage>
        <taxon>Bacteria</taxon>
        <taxon>Bacillati</taxon>
        <taxon>Actinomycetota</taxon>
        <taxon>Actinomycetes</taxon>
        <taxon>Micrococcales</taxon>
        <taxon>Micrococcaceae</taxon>
        <taxon>Arthrobacter</taxon>
    </lineage>
</organism>
<dbReference type="HAMAP" id="MF_00259">
    <property type="entry name" value="GcvT"/>
    <property type="match status" value="1"/>
</dbReference>
<protein>
    <recommendedName>
        <fullName evidence="2 7">Aminomethyltransferase</fullName>
        <ecNumber evidence="2 7">2.1.2.10</ecNumber>
    </recommendedName>
    <alternativeName>
        <fullName evidence="5 7">Glycine cleavage system T protein</fullName>
    </alternativeName>
</protein>
<dbReference type="NCBIfam" id="TIGR00528">
    <property type="entry name" value="gcvT"/>
    <property type="match status" value="1"/>
</dbReference>
<dbReference type="Gene3D" id="3.30.70.1400">
    <property type="entry name" value="Aminomethyltransferase beta-barrel domains"/>
    <property type="match status" value="1"/>
</dbReference>
<keyword evidence="11" id="KW-1185">Reference proteome</keyword>
<evidence type="ECO:0000313" key="10">
    <source>
        <dbReference type="EMBL" id="MDP5227771.1"/>
    </source>
</evidence>
<evidence type="ECO:0000259" key="9">
    <source>
        <dbReference type="Pfam" id="PF08669"/>
    </source>
</evidence>
<dbReference type="NCBIfam" id="NF001567">
    <property type="entry name" value="PRK00389.1"/>
    <property type="match status" value="1"/>
</dbReference>
<evidence type="ECO:0000313" key="11">
    <source>
        <dbReference type="Proteomes" id="UP001232725"/>
    </source>
</evidence>
<evidence type="ECO:0000256" key="1">
    <source>
        <dbReference type="ARBA" id="ARBA00008609"/>
    </source>
</evidence>
<feature type="domain" description="Aminomethyltransferase C-terminal" evidence="9">
    <location>
        <begin position="293"/>
        <end position="371"/>
    </location>
</feature>
<dbReference type="PANTHER" id="PTHR43757">
    <property type="entry name" value="AMINOMETHYLTRANSFERASE"/>
    <property type="match status" value="1"/>
</dbReference>
<evidence type="ECO:0000256" key="5">
    <source>
        <dbReference type="ARBA" id="ARBA00031395"/>
    </source>
</evidence>
<evidence type="ECO:0000256" key="7">
    <source>
        <dbReference type="HAMAP-Rule" id="MF_00259"/>
    </source>
</evidence>
<dbReference type="Pfam" id="PF01571">
    <property type="entry name" value="GCV_T"/>
    <property type="match status" value="1"/>
</dbReference>
<dbReference type="InterPro" id="IPR029043">
    <property type="entry name" value="GcvT/YgfZ_C"/>
</dbReference>
<dbReference type="Gene3D" id="4.10.1250.10">
    <property type="entry name" value="Aminomethyltransferase fragment"/>
    <property type="match status" value="1"/>
</dbReference>
<keyword evidence="4 7" id="KW-0808">Transferase</keyword>
<dbReference type="EC" id="2.1.2.10" evidence="2 7"/>
<accession>A0ABT9IQC4</accession>
<dbReference type="EMBL" id="JAVALS010000007">
    <property type="protein sequence ID" value="MDP5227771.1"/>
    <property type="molecule type" value="Genomic_DNA"/>
</dbReference>
<dbReference type="Proteomes" id="UP001232725">
    <property type="component" value="Unassembled WGS sequence"/>
</dbReference>
<dbReference type="Gene3D" id="2.40.30.110">
    <property type="entry name" value="Aminomethyltransferase beta-barrel domains"/>
    <property type="match status" value="1"/>
</dbReference>
<dbReference type="InterPro" id="IPR022903">
    <property type="entry name" value="GcvT_bac"/>
</dbReference>
<dbReference type="InterPro" id="IPR006222">
    <property type="entry name" value="GCVT_N"/>
</dbReference>
<dbReference type="RefSeq" id="WP_305996823.1">
    <property type="nucleotide sequence ID" value="NZ_JAVALS010000007.1"/>
</dbReference>
<dbReference type="SUPFAM" id="SSF101790">
    <property type="entry name" value="Aminomethyltransferase beta-barrel domain"/>
    <property type="match status" value="1"/>
</dbReference>